<evidence type="ECO:0000256" key="1">
    <source>
        <dbReference type="SAM" id="MobiDB-lite"/>
    </source>
</evidence>
<gene>
    <name evidence="3" type="ORF">APZ42_022355</name>
</gene>
<name>A0A0P5BWL2_9CRUS</name>
<comment type="caution">
    <text evidence="3">The sequence shown here is derived from an EMBL/GenBank/DDBJ whole genome shotgun (WGS) entry which is preliminary data.</text>
</comment>
<reference evidence="3 4" key="1">
    <citation type="submission" date="2016-03" db="EMBL/GenBank/DDBJ databases">
        <title>EvidentialGene: Evidence-directed Construction of Genes on Genomes.</title>
        <authorList>
            <person name="Gilbert D.G."/>
            <person name="Choi J.-H."/>
            <person name="Mockaitis K."/>
            <person name="Colbourne J."/>
            <person name="Pfrender M."/>
        </authorList>
    </citation>
    <scope>NUCLEOTIDE SEQUENCE [LARGE SCALE GENOMIC DNA]</scope>
    <source>
        <strain evidence="3 4">Xinb3</strain>
        <tissue evidence="3">Complete organism</tissue>
    </source>
</reference>
<evidence type="ECO:0000313" key="4">
    <source>
        <dbReference type="Proteomes" id="UP000076858"/>
    </source>
</evidence>
<organism evidence="3 4">
    <name type="scientific">Daphnia magna</name>
    <dbReference type="NCBI Taxonomy" id="35525"/>
    <lineage>
        <taxon>Eukaryota</taxon>
        <taxon>Metazoa</taxon>
        <taxon>Ecdysozoa</taxon>
        <taxon>Arthropoda</taxon>
        <taxon>Crustacea</taxon>
        <taxon>Branchiopoda</taxon>
        <taxon>Diplostraca</taxon>
        <taxon>Cladocera</taxon>
        <taxon>Anomopoda</taxon>
        <taxon>Daphniidae</taxon>
        <taxon>Daphnia</taxon>
    </lineage>
</organism>
<evidence type="ECO:0000313" key="3">
    <source>
        <dbReference type="EMBL" id="KZS12252.1"/>
    </source>
</evidence>
<keyword evidence="2" id="KW-0472">Membrane</keyword>
<keyword evidence="2" id="KW-1133">Transmembrane helix</keyword>
<proteinExistence type="predicted"/>
<dbReference type="AlphaFoldDB" id="A0A0P5BWL2"/>
<sequence>MKQETPPFSFPPYIHFTHLWTRVCVCCFFFALRRVSTSRRRRRFSLPDGFLCMPLTPIGDGQEKGSPTPNRKEKRKTAEDIPRPEFQYLSHL</sequence>
<evidence type="ECO:0000256" key="2">
    <source>
        <dbReference type="SAM" id="Phobius"/>
    </source>
</evidence>
<dbReference type="EMBL" id="LRGB01001361">
    <property type="protein sequence ID" value="KZS12252.1"/>
    <property type="molecule type" value="Genomic_DNA"/>
</dbReference>
<protein>
    <submittedName>
        <fullName evidence="3">Uncharacterized protein</fullName>
    </submittedName>
</protein>
<feature type="region of interest" description="Disordered" evidence="1">
    <location>
        <begin position="56"/>
        <end position="92"/>
    </location>
</feature>
<dbReference type="Proteomes" id="UP000076858">
    <property type="component" value="Unassembled WGS sequence"/>
</dbReference>
<keyword evidence="4" id="KW-1185">Reference proteome</keyword>
<feature type="transmembrane region" description="Helical" evidence="2">
    <location>
        <begin position="12"/>
        <end position="32"/>
    </location>
</feature>
<accession>A0A0P5BWL2</accession>
<keyword evidence="2" id="KW-0812">Transmembrane</keyword>